<proteinExistence type="predicted"/>
<sequence>VVLNAVDKLTRPLKNALAGSKELASGIRQTRDQLKRLNDAGSQLKSFDQLSQSLNRTSNELDQARLRAQMMTRELAALESPTKKQTQALEAQWRAVSRLEQKQQQETRQMA</sequence>
<feature type="non-terminal residue" evidence="2">
    <location>
        <position position="111"/>
    </location>
</feature>
<evidence type="ECO:0000313" key="3">
    <source>
        <dbReference type="Proteomes" id="UP000294951"/>
    </source>
</evidence>
<dbReference type="Proteomes" id="UP000294951">
    <property type="component" value="Unassembled WGS sequence"/>
</dbReference>
<evidence type="ECO:0000256" key="1">
    <source>
        <dbReference type="SAM" id="Coils"/>
    </source>
</evidence>
<evidence type="ECO:0000313" key="2">
    <source>
        <dbReference type="EMBL" id="TDJ88478.1"/>
    </source>
</evidence>
<feature type="non-terminal residue" evidence="2">
    <location>
        <position position="1"/>
    </location>
</feature>
<keyword evidence="1" id="KW-0175">Coiled coil</keyword>
<organism evidence="2 3">
    <name type="scientific">Klebsiella pneumoniae</name>
    <dbReference type="NCBI Taxonomy" id="573"/>
    <lineage>
        <taxon>Bacteria</taxon>
        <taxon>Pseudomonadati</taxon>
        <taxon>Pseudomonadota</taxon>
        <taxon>Gammaproteobacteria</taxon>
        <taxon>Enterobacterales</taxon>
        <taxon>Enterobacteriaceae</taxon>
        <taxon>Klebsiella/Raoultella group</taxon>
        <taxon>Klebsiella</taxon>
        <taxon>Klebsiella pneumoniae complex</taxon>
    </lineage>
</organism>
<feature type="coiled-coil region" evidence="1">
    <location>
        <begin position="47"/>
        <end position="74"/>
    </location>
</feature>
<name>A0AB74HUU7_KLEPN</name>
<dbReference type="EMBL" id="SMTN01000169">
    <property type="protein sequence ID" value="TDJ88478.1"/>
    <property type="molecule type" value="Genomic_DNA"/>
</dbReference>
<dbReference type="AlphaFoldDB" id="A0AB74HUU7"/>
<accession>A0AB74HUU7</accession>
<reference evidence="2 3" key="1">
    <citation type="submission" date="2019-03" db="EMBL/GenBank/DDBJ databases">
        <title>Multidrug-Resistant Klebsiella pneumoniae Clinical Bloodstream Isolates in Shanghai, China.</title>
        <authorList>
            <person name="Wang S."/>
        </authorList>
    </citation>
    <scope>NUCLEOTIDE SEQUENCE [LARGE SCALE GENOMIC DNA]</scope>
    <source>
        <strain evidence="2 3">RJ1071</strain>
    </source>
</reference>
<gene>
    <name evidence="2" type="ORF">E1814_29470</name>
</gene>
<protein>
    <submittedName>
        <fullName evidence="2">Phage tail tape measure protein</fullName>
    </submittedName>
</protein>
<comment type="caution">
    <text evidence="2">The sequence shown here is derived from an EMBL/GenBank/DDBJ whole genome shotgun (WGS) entry which is preliminary data.</text>
</comment>